<evidence type="ECO:0000256" key="3">
    <source>
        <dbReference type="ARBA" id="ARBA00022452"/>
    </source>
</evidence>
<comment type="similarity">
    <text evidence="8">Belongs to the TonB-dependent receptor family.</text>
</comment>
<dbReference type="InterPro" id="IPR037066">
    <property type="entry name" value="Plug_dom_sf"/>
</dbReference>
<dbReference type="PROSITE" id="PS52016">
    <property type="entry name" value="TONB_DEPENDENT_REC_3"/>
    <property type="match status" value="1"/>
</dbReference>
<dbReference type="Gene3D" id="2.60.40.1120">
    <property type="entry name" value="Carboxypeptidase-like, regulatory domain"/>
    <property type="match status" value="1"/>
</dbReference>
<feature type="domain" description="Outer membrane protein beta-barrel" evidence="11">
    <location>
        <begin position="375"/>
        <end position="802"/>
    </location>
</feature>
<keyword evidence="13" id="KW-1185">Reference proteome</keyword>
<dbReference type="SUPFAM" id="SSF56935">
    <property type="entry name" value="Porins"/>
    <property type="match status" value="1"/>
</dbReference>
<evidence type="ECO:0000259" key="10">
    <source>
        <dbReference type="Pfam" id="PF07715"/>
    </source>
</evidence>
<dbReference type="Gene3D" id="2.170.130.10">
    <property type="entry name" value="TonB-dependent receptor, plug domain"/>
    <property type="match status" value="1"/>
</dbReference>
<dbReference type="Pfam" id="PF07715">
    <property type="entry name" value="Plug"/>
    <property type="match status" value="1"/>
</dbReference>
<evidence type="ECO:0000313" key="13">
    <source>
        <dbReference type="Proteomes" id="UP000670527"/>
    </source>
</evidence>
<organism evidence="12 13">
    <name type="scientific">Hymenobacter defluvii</name>
    <dbReference type="NCBI Taxonomy" id="2054411"/>
    <lineage>
        <taxon>Bacteria</taxon>
        <taxon>Pseudomonadati</taxon>
        <taxon>Bacteroidota</taxon>
        <taxon>Cytophagia</taxon>
        <taxon>Cytophagales</taxon>
        <taxon>Hymenobacteraceae</taxon>
        <taxon>Hymenobacter</taxon>
    </lineage>
</organism>
<evidence type="ECO:0000256" key="5">
    <source>
        <dbReference type="ARBA" id="ARBA00022729"/>
    </source>
</evidence>
<evidence type="ECO:0000256" key="9">
    <source>
        <dbReference type="SAM" id="MobiDB-lite"/>
    </source>
</evidence>
<feature type="region of interest" description="Disordered" evidence="9">
    <location>
        <begin position="811"/>
        <end position="852"/>
    </location>
</feature>
<evidence type="ECO:0000256" key="4">
    <source>
        <dbReference type="ARBA" id="ARBA00022692"/>
    </source>
</evidence>
<dbReference type="Pfam" id="PF13715">
    <property type="entry name" value="CarbopepD_reg_2"/>
    <property type="match status" value="1"/>
</dbReference>
<dbReference type="InterPro" id="IPR036942">
    <property type="entry name" value="Beta-barrel_TonB_sf"/>
</dbReference>
<keyword evidence="6 8" id="KW-0472">Membrane</keyword>
<dbReference type="InterPro" id="IPR039426">
    <property type="entry name" value="TonB-dep_rcpt-like"/>
</dbReference>
<dbReference type="Proteomes" id="UP000670527">
    <property type="component" value="Unassembled WGS sequence"/>
</dbReference>
<accession>A0ABS3T7L8</accession>
<keyword evidence="7 8" id="KW-0998">Cell outer membrane</keyword>
<dbReference type="InterPro" id="IPR008969">
    <property type="entry name" value="CarboxyPept-like_regulatory"/>
</dbReference>
<keyword evidence="2 8" id="KW-0813">Transport</keyword>
<dbReference type="Gene3D" id="2.40.170.20">
    <property type="entry name" value="TonB-dependent receptor, beta-barrel domain"/>
    <property type="match status" value="1"/>
</dbReference>
<feature type="region of interest" description="Disordered" evidence="9">
    <location>
        <begin position="575"/>
        <end position="594"/>
    </location>
</feature>
<dbReference type="EMBL" id="JAGETX010000001">
    <property type="protein sequence ID" value="MBO3269643.1"/>
    <property type="molecule type" value="Genomic_DNA"/>
</dbReference>
<evidence type="ECO:0000259" key="11">
    <source>
        <dbReference type="Pfam" id="PF14905"/>
    </source>
</evidence>
<feature type="domain" description="TonB-dependent receptor plug" evidence="10">
    <location>
        <begin position="121"/>
        <end position="214"/>
    </location>
</feature>
<evidence type="ECO:0000256" key="2">
    <source>
        <dbReference type="ARBA" id="ARBA00022448"/>
    </source>
</evidence>
<protein>
    <submittedName>
        <fullName evidence="12">TonB-dependent receptor</fullName>
    </submittedName>
</protein>
<evidence type="ECO:0000256" key="7">
    <source>
        <dbReference type="ARBA" id="ARBA00023237"/>
    </source>
</evidence>
<dbReference type="PANTHER" id="PTHR30069">
    <property type="entry name" value="TONB-DEPENDENT OUTER MEMBRANE RECEPTOR"/>
    <property type="match status" value="1"/>
</dbReference>
<evidence type="ECO:0000256" key="8">
    <source>
        <dbReference type="PROSITE-ProRule" id="PRU01360"/>
    </source>
</evidence>
<dbReference type="Pfam" id="PF14905">
    <property type="entry name" value="OMP_b-brl_3"/>
    <property type="match status" value="1"/>
</dbReference>
<dbReference type="SUPFAM" id="SSF49464">
    <property type="entry name" value="Carboxypeptidase regulatory domain-like"/>
    <property type="match status" value="1"/>
</dbReference>
<proteinExistence type="inferred from homology"/>
<keyword evidence="3 8" id="KW-1134">Transmembrane beta strand</keyword>
<evidence type="ECO:0000256" key="1">
    <source>
        <dbReference type="ARBA" id="ARBA00004571"/>
    </source>
</evidence>
<gene>
    <name evidence="12" type="ORF">J4D97_03190</name>
</gene>
<keyword evidence="4 8" id="KW-0812">Transmembrane</keyword>
<keyword evidence="12" id="KW-0675">Receptor</keyword>
<dbReference type="PANTHER" id="PTHR30069:SF29">
    <property type="entry name" value="HEMOGLOBIN AND HEMOGLOBIN-HAPTOGLOBIN-BINDING PROTEIN 1-RELATED"/>
    <property type="match status" value="1"/>
</dbReference>
<keyword evidence="5" id="KW-0732">Signal</keyword>
<dbReference type="InterPro" id="IPR041700">
    <property type="entry name" value="OMP_b-brl_3"/>
</dbReference>
<dbReference type="InterPro" id="IPR012910">
    <property type="entry name" value="Plug_dom"/>
</dbReference>
<evidence type="ECO:0000313" key="12">
    <source>
        <dbReference type="EMBL" id="MBO3269643.1"/>
    </source>
</evidence>
<feature type="compositionally biased region" description="Basic and acidic residues" evidence="9">
    <location>
        <begin position="821"/>
        <end position="830"/>
    </location>
</feature>
<sequence>MGAAPAGATKAAAADARITGTVVDAGTKKPVPFATVALIDTSTGKPIDGAACDDAGKFTISGVAAGSYQLQFSFIGYKTVEKPITVGSGNLNVGTVSLVSATQQLAEVRVEGQRSLIEEKVDRTVYNAEQDQTTRGGDATDVLKRVPLLTVDLDGNVSLRGNQNVRVLINNKPSTITASSISDALKQIPADEIKSVEVITSPSAKYDAEGSGGIINIVTKKNNLQGKTLSIDTSVGNRSSNLGLNGGYRVGRMGFSLGGWGRTSYNTPGSFSNDQQTFNESGALASTTRQQADTRSNNTFGRYTLGWDFDINKYNSLAASVRYGLRSGVDYQDDLLTRSEFYGESGAILRRTGDTRNVRTNDKSNNVDLSLGYTHTTDKPQQEFSFLGVYSRNNRNNDFTNTITDIINTTSGASTTPYRLKNLNENYNEELTVQADYQTPIGDKQLVEFGVKDIMRKVNSDYTYLRAEGLSEGAFVPLENAGLNNVFDYKQNVAAAYAAYTLSFLKQYTLKAGARYEYTTIDATFANEATDTTNIPSYGVLVPSVNLSRKLANGNVIKAAYNRRIQRPSLRYLNPNVQASNTRSPSQGNPTLDPEYTNNYELGYSTFIKNILLNMSVFARNTTGSIQAVRRPATQQEIESYNLSPGAIFTTYDNIGQENAYGGSLFVNAKIGNKFTLNGGPDFYYAVLRNNVDDRIYNASNEGFVISGRLFGTYNLNDNWSLQAFGFARGRQVQLQGYQSGFGVYSLSIRREFAEKRGSIGLGAENFFSPKIPIRTEFTSPLLVQNSENIPNRLNFKVNFSYRIGKLSVADAQPRRRRRSVNNDDLKEGGEGADPSTTPAPQPAGGGGRGQR</sequence>
<reference evidence="12 13" key="1">
    <citation type="submission" date="2021-03" db="EMBL/GenBank/DDBJ databases">
        <authorList>
            <person name="Kim M.K."/>
        </authorList>
    </citation>
    <scope>NUCLEOTIDE SEQUENCE [LARGE SCALE GENOMIC DNA]</scope>
    <source>
        <strain evidence="12 13">BT507</strain>
    </source>
</reference>
<evidence type="ECO:0000256" key="6">
    <source>
        <dbReference type="ARBA" id="ARBA00023136"/>
    </source>
</evidence>
<comment type="subcellular location">
    <subcellularLocation>
        <location evidence="1 8">Cell outer membrane</location>
        <topology evidence="1 8">Multi-pass membrane protein</topology>
    </subcellularLocation>
</comment>
<name>A0ABS3T7L8_9BACT</name>
<comment type="caution">
    <text evidence="12">The sequence shown here is derived from an EMBL/GenBank/DDBJ whole genome shotgun (WGS) entry which is preliminary data.</text>
</comment>